<proteinExistence type="predicted"/>
<dbReference type="STRING" id="596152.DesU5LDRAFT_0850"/>
<protein>
    <submittedName>
        <fullName evidence="1">Uncharacterized protein</fullName>
    </submittedName>
</protein>
<dbReference type="OrthoDB" id="5439535at2"/>
<evidence type="ECO:0000313" key="1">
    <source>
        <dbReference type="EMBL" id="EIG52551.1"/>
    </source>
</evidence>
<dbReference type="AlphaFoldDB" id="I2PYE5"/>
<name>I2PYE5_9BACT</name>
<dbReference type="HOGENOM" id="CLU_394194_0_0_7"/>
<dbReference type="eggNOG" id="ENOG502ZFCZ">
    <property type="taxonomic scope" value="Bacteria"/>
</dbReference>
<gene>
    <name evidence="1" type="ORF">DesU5LDRAFT_0850</name>
</gene>
<accession>I2PYE5</accession>
<reference evidence="1" key="1">
    <citation type="submission" date="2011-11" db="EMBL/GenBank/DDBJ databases">
        <title>Improved High-Quality Draft sequence of Desulfovibrio sp. U5L.</title>
        <authorList>
            <consortium name="US DOE Joint Genome Institute"/>
            <person name="Lucas S."/>
            <person name="Han J."/>
            <person name="Lapidus A."/>
            <person name="Cheng J.-F."/>
            <person name="Goodwin L."/>
            <person name="Pitluck S."/>
            <person name="Peters L."/>
            <person name="Ovchinnikova G."/>
            <person name="Held B."/>
            <person name="Detter J.C."/>
            <person name="Han C."/>
            <person name="Tapia R."/>
            <person name="Land M."/>
            <person name="Hauser L."/>
            <person name="Kyrpides N."/>
            <person name="Ivanova N."/>
            <person name="Pagani I."/>
            <person name="Gabster J."/>
            <person name="Walker C."/>
            <person name="Stolyar S."/>
            <person name="Stahl D."/>
            <person name="Arkin A."/>
            <person name="Dehal P."/>
            <person name="Hazen T."/>
            <person name="Woyke T."/>
        </authorList>
    </citation>
    <scope>NUCLEOTIDE SEQUENCE [LARGE SCALE GENOMIC DNA]</scope>
    <source>
        <strain evidence="1">U5L</strain>
    </source>
</reference>
<organism evidence="1">
    <name type="scientific">Desulfovibrio sp. U5L</name>
    <dbReference type="NCBI Taxonomy" id="596152"/>
    <lineage>
        <taxon>Bacteria</taxon>
        <taxon>Pseudomonadati</taxon>
        <taxon>Thermodesulfobacteriota</taxon>
        <taxon>Desulfovibrionia</taxon>
        <taxon>Desulfovibrionales</taxon>
        <taxon>Desulfovibrionaceae</taxon>
        <taxon>Desulfovibrio</taxon>
    </lineage>
</organism>
<dbReference type="EMBL" id="JH600068">
    <property type="protein sequence ID" value="EIG52551.1"/>
    <property type="molecule type" value="Genomic_DNA"/>
</dbReference>
<sequence>MAGGVSDIYFTSLRLAKGETVAEAAPVPLARAPGITVGGGDAPPGNRAAVDGLTAGLASRLDRFENALSRFAWPAGNAPWSAARLVVASPGLDASVSGVALPSGQAVNPFKFFSNGKSALAASGIPAGNYAFRLDQGPSSGTFSVAVGAKDTWGQVLGKVAGAVNDSPNLGVRADVTRQQKPFTLDPSLAALGTVLALSVNPLRREQDVALTDVSGDLVSRLGLTAVPDVAAPAPLGTVQAGVERLAAPAFLHSTGYDPNAATNLATGLHTFALAVGSGAKPTSYVSTAFDPGAATTLAPGTYAFGLGLGGQRRSLSVAVQAGWTWGDVQNAVAGQINATPTSTWSPDGTSTVLVAAPGFSLPGVAARTGAVALPAATGAATVAGRVLTVATQAGAEGEVLALTDGQGGLLAALGLTTPLRGTVLSVAVAAGDTAEDVLGNVARAVALATGRVDAATGHAAIPATNVPGRRLSHRGVTADLLLVNRRLGESLTLADGATGLLASLGLDAKVPGQDGRLTIDGQPLASENNAYALASGRLVVSAKADTGQTLPLSVTRAMDAVESRLTDVVGAYNDLRKYLDANTGFFTGALAAGLERPVTDNWSGLAALGFARTRSAGRLWIATDTLWRSLYADGQGARHTLVGASASLIPAWKGVVATARAAGAGSFLTPETTHLGRVAPRRTASDLERRNWLVDREG</sequence>